<comment type="caution">
    <text evidence="1">The sequence shown here is derived from an EMBL/GenBank/DDBJ whole genome shotgun (WGS) entry which is preliminary data.</text>
</comment>
<proteinExistence type="predicted"/>
<sequence>MKHCIITIYFLASFIGGIQAQTSKSYSIESAVRFIELARAAEQGKQPSEADWEALFATKGYQSFFSIRTDWKEWQQNIRKAFTTVFDPACRAMADSIALQPMATDAPFENYFIVNFYQIRQRMDSLEHFLHHSDFEQLMKQAYSRVKEFLPADAKDLPLADLPMFYLAFDPESRAMGGAVFFDINQVYEDGKEGFINTAAHELHHHYMDALWDLRYPKDSDDPALTALVYNQMEGTADLISKPEMPVTKLGLYGPEIVKMYNDDYAATPEVLKQLDNLTCDYAAGKITAEQFEEAAGCAHFGGHTTGDYMVFLIRDQLGLQTAIDCFCDIPAFVRRYNEAAAKADTYVFSDAFVQYIDKVCQEMKGE</sequence>
<dbReference type="EMBL" id="DYVX01000050">
    <property type="protein sequence ID" value="HJF91875.1"/>
    <property type="molecule type" value="Genomic_DNA"/>
</dbReference>
<dbReference type="RefSeq" id="WP_022021070.1">
    <property type="nucleotide sequence ID" value="NZ_CAUDDV010000012.1"/>
</dbReference>
<evidence type="ECO:0000313" key="1">
    <source>
        <dbReference type="EMBL" id="HJF91875.1"/>
    </source>
</evidence>
<evidence type="ECO:0000313" key="2">
    <source>
        <dbReference type="Proteomes" id="UP000717835"/>
    </source>
</evidence>
<name>A0A921HVX7_9BACT</name>
<reference evidence="1" key="1">
    <citation type="journal article" date="2021" name="PeerJ">
        <title>Extensive microbial diversity within the chicken gut microbiome revealed by metagenomics and culture.</title>
        <authorList>
            <person name="Gilroy R."/>
            <person name="Ravi A."/>
            <person name="Getino M."/>
            <person name="Pursley I."/>
            <person name="Horton D.L."/>
            <person name="Alikhan N.F."/>
            <person name="Baker D."/>
            <person name="Gharbi K."/>
            <person name="Hall N."/>
            <person name="Watson M."/>
            <person name="Adriaenssens E.M."/>
            <person name="Foster-Nyarko E."/>
            <person name="Jarju S."/>
            <person name="Secka A."/>
            <person name="Antonio M."/>
            <person name="Oren A."/>
            <person name="Chaudhuri R.R."/>
            <person name="La Ragione R."/>
            <person name="Hildebrand F."/>
            <person name="Pallen M.J."/>
        </authorList>
    </citation>
    <scope>NUCLEOTIDE SEQUENCE</scope>
    <source>
        <strain evidence="1">CHK55-1828</strain>
    </source>
</reference>
<gene>
    <name evidence="1" type="ORF">K8W02_05765</name>
</gene>
<organism evidence="1 2">
    <name type="scientific">Mediterranea massiliensis</name>
    <dbReference type="NCBI Taxonomy" id="1841865"/>
    <lineage>
        <taxon>Bacteria</taxon>
        <taxon>Pseudomonadati</taxon>
        <taxon>Bacteroidota</taxon>
        <taxon>Bacteroidia</taxon>
        <taxon>Bacteroidales</taxon>
        <taxon>Bacteroidaceae</taxon>
        <taxon>Mediterranea</taxon>
    </lineage>
</organism>
<protein>
    <submittedName>
        <fullName evidence="1">Uncharacterized protein</fullName>
    </submittedName>
</protein>
<dbReference type="Pfam" id="PF18958">
    <property type="entry name" value="DUF5700"/>
    <property type="match status" value="1"/>
</dbReference>
<reference evidence="1" key="2">
    <citation type="submission" date="2021-09" db="EMBL/GenBank/DDBJ databases">
        <authorList>
            <person name="Gilroy R."/>
        </authorList>
    </citation>
    <scope>NUCLEOTIDE SEQUENCE</scope>
    <source>
        <strain evidence="1">CHK55-1828</strain>
    </source>
</reference>
<dbReference type="Proteomes" id="UP000717835">
    <property type="component" value="Unassembled WGS sequence"/>
</dbReference>
<dbReference type="AlphaFoldDB" id="A0A921HVX7"/>
<dbReference type="InterPro" id="IPR043754">
    <property type="entry name" value="DUF5700"/>
</dbReference>
<accession>A0A921HVX7</accession>